<evidence type="ECO:0000313" key="4">
    <source>
        <dbReference type="Proteomes" id="UP000181897"/>
    </source>
</evidence>
<feature type="binding site" evidence="2">
    <location>
        <position position="66"/>
    </location>
    <ligand>
        <name>substrate</name>
    </ligand>
</feature>
<dbReference type="OrthoDB" id="9781415at2"/>
<dbReference type="CDD" id="cd07067">
    <property type="entry name" value="HP_PGM_like"/>
    <property type="match status" value="1"/>
</dbReference>
<feature type="binding site" evidence="2">
    <location>
        <position position="101"/>
    </location>
    <ligand>
        <name>substrate</name>
    </ligand>
</feature>
<dbReference type="KEGG" id="suam:BOO69_02745"/>
<reference evidence="3 4" key="1">
    <citation type="submission" date="2016-11" db="EMBL/GenBank/DDBJ databases">
        <title>Complete genome sequence of Sulfitobacter sp. AM1-D1, a toxic bacteria associated with marine dinoflagellate Alexandrium minutum in East China Sea.</title>
        <authorList>
            <person name="Yang Q."/>
            <person name="Zhang X."/>
            <person name="Tian X."/>
        </authorList>
    </citation>
    <scope>NUCLEOTIDE SEQUENCE [LARGE SCALE GENOMIC DNA]</scope>
    <source>
        <strain evidence="3 4">AM1-D1</strain>
    </source>
</reference>
<dbReference type="InterPro" id="IPR013078">
    <property type="entry name" value="His_Pase_superF_clade-1"/>
</dbReference>
<dbReference type="AlphaFoldDB" id="A0A1J0WDQ7"/>
<sequence length="177" mass="19279">MTAVNAERILVLVRHAPTAWNRDGLVMGQTDIPLDAMGRHEATIAAYTAGLQGMSIDGLFCSPMKRCVQTAEALGIVLDLETQLVPGLKERGWGPFEGQPKSERSRGSEAQGVEDLYDLTIRVAEALCWIGERATTPLIVTHSGVIRVALARSGQSSDARVPHLTPIRVRWKPTARK</sequence>
<name>A0A1J0WDQ7_9RHOB</name>
<evidence type="ECO:0000256" key="1">
    <source>
        <dbReference type="PIRSR" id="PIRSR613078-1"/>
    </source>
</evidence>
<keyword evidence="4" id="KW-1185">Reference proteome</keyword>
<evidence type="ECO:0008006" key="5">
    <source>
        <dbReference type="Google" id="ProtNLM"/>
    </source>
</evidence>
<protein>
    <recommendedName>
        <fullName evidence="5">Histidine phosphatase family protein</fullName>
    </recommendedName>
</protein>
<dbReference type="InterPro" id="IPR050275">
    <property type="entry name" value="PGM_Phosphatase"/>
</dbReference>
<dbReference type="SMART" id="SM00855">
    <property type="entry name" value="PGAM"/>
    <property type="match status" value="1"/>
</dbReference>
<evidence type="ECO:0000256" key="2">
    <source>
        <dbReference type="PIRSR" id="PIRSR613078-2"/>
    </source>
</evidence>
<gene>
    <name evidence="3" type="ORF">BOO69_02745</name>
</gene>
<dbReference type="SUPFAM" id="SSF53254">
    <property type="entry name" value="Phosphoglycerate mutase-like"/>
    <property type="match status" value="1"/>
</dbReference>
<proteinExistence type="predicted"/>
<dbReference type="PANTHER" id="PTHR48100:SF44">
    <property type="entry name" value="PHOSPHATASE C1620.13-RELATED"/>
    <property type="match status" value="1"/>
</dbReference>
<evidence type="ECO:0000313" key="3">
    <source>
        <dbReference type="EMBL" id="APE42455.1"/>
    </source>
</evidence>
<dbReference type="PANTHER" id="PTHR48100">
    <property type="entry name" value="BROAD-SPECIFICITY PHOSPHATASE YOR283W-RELATED"/>
    <property type="match status" value="1"/>
</dbReference>
<dbReference type="GO" id="GO:0016791">
    <property type="term" value="F:phosphatase activity"/>
    <property type="evidence" value="ECO:0007669"/>
    <property type="project" value="TreeGrafter"/>
</dbReference>
<dbReference type="EMBL" id="CP018076">
    <property type="protein sequence ID" value="APE42455.1"/>
    <property type="molecule type" value="Genomic_DNA"/>
</dbReference>
<dbReference type="STRING" id="1917485.BOO69_02745"/>
<dbReference type="InterPro" id="IPR029033">
    <property type="entry name" value="His_PPase_superfam"/>
</dbReference>
<feature type="active site" description="Tele-phosphohistidine intermediate" evidence="1">
    <location>
        <position position="15"/>
    </location>
</feature>
<dbReference type="Pfam" id="PF00300">
    <property type="entry name" value="His_Phos_1"/>
    <property type="match status" value="1"/>
</dbReference>
<accession>A0A1J0WDQ7</accession>
<feature type="active site" description="Proton donor/acceptor" evidence="1">
    <location>
        <position position="90"/>
    </location>
</feature>
<dbReference type="GO" id="GO:0005829">
    <property type="term" value="C:cytosol"/>
    <property type="evidence" value="ECO:0007669"/>
    <property type="project" value="TreeGrafter"/>
</dbReference>
<dbReference type="Gene3D" id="3.40.50.1240">
    <property type="entry name" value="Phosphoglycerate mutase-like"/>
    <property type="match status" value="1"/>
</dbReference>
<feature type="binding site" evidence="2">
    <location>
        <begin position="14"/>
        <end position="21"/>
    </location>
    <ligand>
        <name>substrate</name>
    </ligand>
</feature>
<organism evidence="3 4">
    <name type="scientific">Sulfitobacter alexandrii</name>
    <dbReference type="NCBI Taxonomy" id="1917485"/>
    <lineage>
        <taxon>Bacteria</taxon>
        <taxon>Pseudomonadati</taxon>
        <taxon>Pseudomonadota</taxon>
        <taxon>Alphaproteobacteria</taxon>
        <taxon>Rhodobacterales</taxon>
        <taxon>Roseobacteraceae</taxon>
        <taxon>Sulfitobacter</taxon>
    </lineage>
</organism>
<dbReference type="Proteomes" id="UP000181897">
    <property type="component" value="Chromosome"/>
</dbReference>